<dbReference type="EMBL" id="PVNP01000142">
    <property type="protein sequence ID" value="PRO73141.1"/>
    <property type="molecule type" value="Genomic_DNA"/>
</dbReference>
<sequence length="64" mass="7417">MDAEAGDYSVLPTKSWQFFFMVDTFVEYFDTLTIRLIAIFFQISDSNDKYYCGPDYAAVKHNVA</sequence>
<gene>
    <name evidence="1" type="ORF">C6Y40_12870</name>
</gene>
<evidence type="ECO:0000313" key="2">
    <source>
        <dbReference type="Proteomes" id="UP000238949"/>
    </source>
</evidence>
<dbReference type="Proteomes" id="UP000238949">
    <property type="component" value="Unassembled WGS sequence"/>
</dbReference>
<dbReference type="AlphaFoldDB" id="A0A2S9V9J7"/>
<evidence type="ECO:0000313" key="1">
    <source>
        <dbReference type="EMBL" id="PRO73141.1"/>
    </source>
</evidence>
<reference evidence="2" key="1">
    <citation type="journal article" date="2020" name="Int. J. Syst. Evol. Microbiol.">
        <title>Alteromonas alba sp. nov., a marine bacterium isolated from the seawater of the West Pacific Ocean.</title>
        <authorList>
            <person name="Sun C."/>
            <person name="Wu Y.-H."/>
            <person name="Xamxidin M."/>
            <person name="Cheng H."/>
            <person name="Xu X.-W."/>
        </authorList>
    </citation>
    <scope>NUCLEOTIDE SEQUENCE [LARGE SCALE GENOMIC DNA]</scope>
    <source>
        <strain evidence="2">190</strain>
    </source>
</reference>
<comment type="caution">
    <text evidence="1">The sequence shown here is derived from an EMBL/GenBank/DDBJ whole genome shotgun (WGS) entry which is preliminary data.</text>
</comment>
<keyword evidence="2" id="KW-1185">Reference proteome</keyword>
<protein>
    <submittedName>
        <fullName evidence="1">Uncharacterized protein</fullName>
    </submittedName>
</protein>
<proteinExistence type="predicted"/>
<name>A0A2S9V9J7_9ALTE</name>
<accession>A0A2S9V9J7</accession>
<organism evidence="1 2">
    <name type="scientific">Alteromonas alba</name>
    <dbReference type="NCBI Taxonomy" id="2079529"/>
    <lineage>
        <taxon>Bacteria</taxon>
        <taxon>Pseudomonadati</taxon>
        <taxon>Pseudomonadota</taxon>
        <taxon>Gammaproteobacteria</taxon>
        <taxon>Alteromonadales</taxon>
        <taxon>Alteromonadaceae</taxon>
        <taxon>Alteromonas/Salinimonas group</taxon>
        <taxon>Alteromonas</taxon>
    </lineage>
</organism>